<sequence length="239" mass="27546">MTQISYESKVAKRMNTIEDFQQQKSETVYAIKNANRVGPVSANSVKQRILPATDFRRFYDRGDLPVAVEHTSAGNKILWKAEIDKLDFHHYLPIFFEGLREKKHPYAFLAREGVQNLLDHGRERVLPVIPQLILPLHQALETRDPEVICVVLNTIQFLVVSNEYAGPALVPYYRQLLPVLNIFYSKNINSGDQIYYAQRKRINLGDLIQETLELLERKGGPDAFLNIKYMIPVYQSCVL</sequence>
<dbReference type="Pfam" id="PF10274">
    <property type="entry name" value="ParcG"/>
    <property type="match status" value="1"/>
</dbReference>
<dbReference type="AlphaFoldDB" id="V6M5X3"/>
<evidence type="ECO:0000313" key="3">
    <source>
        <dbReference type="Proteomes" id="UP000018208"/>
    </source>
</evidence>
<dbReference type="OrthoDB" id="5954824at2759"/>
<accession>V6M5X3</accession>
<name>V6M5X3_9EUKA</name>
<organism evidence="1">
    <name type="scientific">Spironucleus salmonicida</name>
    <dbReference type="NCBI Taxonomy" id="348837"/>
    <lineage>
        <taxon>Eukaryota</taxon>
        <taxon>Metamonada</taxon>
        <taxon>Diplomonadida</taxon>
        <taxon>Hexamitidae</taxon>
        <taxon>Hexamitinae</taxon>
        <taxon>Spironucleus</taxon>
    </lineage>
</organism>
<dbReference type="PANTHER" id="PTHR21207">
    <property type="entry name" value="PARKIN COREGULATED GENE PROTEIN PARK2 COREGULATED"/>
    <property type="match status" value="1"/>
</dbReference>
<dbReference type="Proteomes" id="UP000018208">
    <property type="component" value="Unassembled WGS sequence"/>
</dbReference>
<dbReference type="GO" id="GO:0030544">
    <property type="term" value="F:Hsp70 protein binding"/>
    <property type="evidence" value="ECO:0007669"/>
    <property type="project" value="TreeGrafter"/>
</dbReference>
<dbReference type="SUPFAM" id="SSF48371">
    <property type="entry name" value="ARM repeat"/>
    <property type="match status" value="1"/>
</dbReference>
<dbReference type="EMBL" id="AUWU02000003">
    <property type="protein sequence ID" value="KAH0575274.1"/>
    <property type="molecule type" value="Genomic_DNA"/>
</dbReference>
<dbReference type="InterPro" id="IPR019399">
    <property type="entry name" value="Parkin_co-regulated_protein"/>
</dbReference>
<reference evidence="2" key="2">
    <citation type="submission" date="2020-12" db="EMBL/GenBank/DDBJ databases">
        <title>New Spironucleus salmonicida genome in near-complete chromosomes.</title>
        <authorList>
            <person name="Xu F."/>
            <person name="Kurt Z."/>
            <person name="Jimenez-Gonzalez A."/>
            <person name="Astvaldsson A."/>
            <person name="Andersson J.O."/>
            <person name="Svard S.G."/>
        </authorList>
    </citation>
    <scope>NUCLEOTIDE SEQUENCE</scope>
    <source>
        <strain evidence="2">ATCC 50377</strain>
    </source>
</reference>
<dbReference type="PANTHER" id="PTHR21207:SF2">
    <property type="entry name" value="PARKIN COREGULATED GENE PROTEIN"/>
    <property type="match status" value="1"/>
</dbReference>
<dbReference type="InterPro" id="IPR016024">
    <property type="entry name" value="ARM-type_fold"/>
</dbReference>
<dbReference type="EMBL" id="KI545978">
    <property type="protein sequence ID" value="EST48749.1"/>
    <property type="molecule type" value="Genomic_DNA"/>
</dbReference>
<dbReference type="VEuPathDB" id="GiardiaDB:SS50377_22901"/>
<proteinExistence type="predicted"/>
<keyword evidence="3" id="KW-1185">Reference proteome</keyword>
<evidence type="ECO:0000313" key="1">
    <source>
        <dbReference type="EMBL" id="EST48749.1"/>
    </source>
</evidence>
<protein>
    <submittedName>
        <fullName evidence="1">Parkin co-regulated protein</fullName>
    </submittedName>
</protein>
<gene>
    <name evidence="1" type="ORF">SS50377_11071</name>
    <name evidence="2" type="ORF">SS50377_22901</name>
</gene>
<evidence type="ECO:0000313" key="2">
    <source>
        <dbReference type="EMBL" id="KAH0575274.1"/>
    </source>
</evidence>
<reference evidence="1 2" key="1">
    <citation type="journal article" date="2014" name="PLoS Genet.">
        <title>The Genome of Spironucleus salmonicida Highlights a Fish Pathogen Adapted to Fluctuating Environments.</title>
        <authorList>
            <person name="Xu F."/>
            <person name="Jerlstrom-Hultqvist J."/>
            <person name="Einarsson E."/>
            <person name="Astvaldsson A."/>
            <person name="Svard S.G."/>
            <person name="Andersson J.O."/>
        </authorList>
    </citation>
    <scope>NUCLEOTIDE SEQUENCE</scope>
    <source>
        <strain evidence="2">ATCC 50377</strain>
    </source>
</reference>
<dbReference type="GO" id="GO:0051879">
    <property type="term" value="F:Hsp90 protein binding"/>
    <property type="evidence" value="ECO:0007669"/>
    <property type="project" value="TreeGrafter"/>
</dbReference>